<organism evidence="2 3">
    <name type="scientific">Cystoisospora suis</name>
    <dbReference type="NCBI Taxonomy" id="483139"/>
    <lineage>
        <taxon>Eukaryota</taxon>
        <taxon>Sar</taxon>
        <taxon>Alveolata</taxon>
        <taxon>Apicomplexa</taxon>
        <taxon>Conoidasida</taxon>
        <taxon>Coccidia</taxon>
        <taxon>Eucoccidiorida</taxon>
        <taxon>Eimeriorina</taxon>
        <taxon>Sarcocystidae</taxon>
        <taxon>Cystoisospora</taxon>
    </lineage>
</organism>
<sequence>SSSLLCRQIGEKEEEGVSFPSASALSSHQRLSPAAPQLAPLSQDCSASASCERMSTSIPGNTRPDGSPEKQISTIPCSRHSEGHDSSLRKEES</sequence>
<evidence type="ECO:0000256" key="1">
    <source>
        <dbReference type="SAM" id="MobiDB-lite"/>
    </source>
</evidence>
<feature type="non-terminal residue" evidence="2">
    <location>
        <position position="1"/>
    </location>
</feature>
<name>A0A2C6K665_9APIC</name>
<gene>
    <name evidence="2" type="ORF">CSUI_008991</name>
</gene>
<dbReference type="RefSeq" id="XP_067918915.1">
    <property type="nucleotide sequence ID" value="XM_068069110.1"/>
</dbReference>
<feature type="compositionally biased region" description="Basic and acidic residues" evidence="1">
    <location>
        <begin position="79"/>
        <end position="93"/>
    </location>
</feature>
<dbReference type="GeneID" id="94432321"/>
<keyword evidence="3" id="KW-1185">Reference proteome</keyword>
<accession>A0A2C6K665</accession>
<evidence type="ECO:0000313" key="2">
    <source>
        <dbReference type="EMBL" id="PHJ17190.1"/>
    </source>
</evidence>
<evidence type="ECO:0000313" key="3">
    <source>
        <dbReference type="Proteomes" id="UP000221165"/>
    </source>
</evidence>
<feature type="region of interest" description="Disordered" evidence="1">
    <location>
        <begin position="1"/>
        <end position="21"/>
    </location>
</feature>
<dbReference type="EMBL" id="MIGC01005204">
    <property type="protein sequence ID" value="PHJ17190.1"/>
    <property type="molecule type" value="Genomic_DNA"/>
</dbReference>
<protein>
    <submittedName>
        <fullName evidence="2">Uncharacterized protein</fullName>
    </submittedName>
</protein>
<feature type="region of interest" description="Disordered" evidence="1">
    <location>
        <begin position="50"/>
        <end position="93"/>
    </location>
</feature>
<feature type="non-terminal residue" evidence="2">
    <location>
        <position position="93"/>
    </location>
</feature>
<dbReference type="AlphaFoldDB" id="A0A2C6K665"/>
<reference evidence="2 3" key="1">
    <citation type="journal article" date="2017" name="Int. J. Parasitol.">
        <title>The genome of the protozoan parasite Cystoisospora suis and a reverse vaccinology approach to identify vaccine candidates.</title>
        <authorList>
            <person name="Palmieri N."/>
            <person name="Shrestha A."/>
            <person name="Ruttkowski B."/>
            <person name="Beck T."/>
            <person name="Vogl C."/>
            <person name="Tomley F."/>
            <person name="Blake D.P."/>
            <person name="Joachim A."/>
        </authorList>
    </citation>
    <scope>NUCLEOTIDE SEQUENCE [LARGE SCALE GENOMIC DNA]</scope>
    <source>
        <strain evidence="2 3">Wien I</strain>
    </source>
</reference>
<proteinExistence type="predicted"/>
<dbReference type="Proteomes" id="UP000221165">
    <property type="component" value="Unassembled WGS sequence"/>
</dbReference>
<dbReference type="VEuPathDB" id="ToxoDB:CSUI_008991"/>
<comment type="caution">
    <text evidence="2">The sequence shown here is derived from an EMBL/GenBank/DDBJ whole genome shotgun (WGS) entry which is preliminary data.</text>
</comment>
<feature type="compositionally biased region" description="Polar residues" evidence="1">
    <location>
        <begin position="50"/>
        <end position="60"/>
    </location>
</feature>